<keyword evidence="1" id="KW-0812">Transmembrane</keyword>
<name>A0A135WDF5_9FLAO</name>
<protein>
    <submittedName>
        <fullName evidence="2">Uncharacterized protein</fullName>
    </submittedName>
</protein>
<feature type="transmembrane region" description="Helical" evidence="1">
    <location>
        <begin position="6"/>
        <end position="27"/>
    </location>
</feature>
<evidence type="ECO:0000313" key="3">
    <source>
        <dbReference type="Proteomes" id="UP000070513"/>
    </source>
</evidence>
<comment type="caution">
    <text evidence="2">The sequence shown here is derived from an EMBL/GenBank/DDBJ whole genome shotgun (WGS) entry which is preliminary data.</text>
</comment>
<proteinExistence type="predicted"/>
<organism evidence="2 3">
    <name type="scientific">Chryseobacterium kwangjuense</name>
    <dbReference type="NCBI Taxonomy" id="267125"/>
    <lineage>
        <taxon>Bacteria</taxon>
        <taxon>Pseudomonadati</taxon>
        <taxon>Bacteroidota</taxon>
        <taxon>Flavobacteriia</taxon>
        <taxon>Flavobacteriales</taxon>
        <taxon>Weeksellaceae</taxon>
        <taxon>Chryseobacterium group</taxon>
        <taxon>Chryseobacterium</taxon>
    </lineage>
</organism>
<dbReference type="EMBL" id="LPUR01000011">
    <property type="protein sequence ID" value="KXH82955.1"/>
    <property type="molecule type" value="Genomic_DNA"/>
</dbReference>
<evidence type="ECO:0000313" key="2">
    <source>
        <dbReference type="EMBL" id="KXH82955.1"/>
    </source>
</evidence>
<feature type="transmembrane region" description="Helical" evidence="1">
    <location>
        <begin position="39"/>
        <end position="61"/>
    </location>
</feature>
<dbReference type="Proteomes" id="UP000070513">
    <property type="component" value="Unassembled WGS sequence"/>
</dbReference>
<keyword evidence="1" id="KW-1133">Transmembrane helix</keyword>
<dbReference type="AlphaFoldDB" id="A0A135WDF5"/>
<reference evidence="2 3" key="2">
    <citation type="journal article" date="2016" name="Genome Announc.">
        <title>Draft Genome Sequence of a Biocontrol Rhizobacterium, Chryseobacterium kwangjuense Strain KJ1R5, Isolated from Pepper (Capsicum annuum).</title>
        <authorList>
            <person name="Jeong J.J."/>
            <person name="Park H."/>
            <person name="Park B.H."/>
            <person name="Mannaa M."/>
            <person name="Sang M.K."/>
            <person name="Choi I.G."/>
            <person name="Kim K.D."/>
        </authorList>
    </citation>
    <scope>NUCLEOTIDE SEQUENCE [LARGE SCALE GENOMIC DNA]</scope>
    <source>
        <strain evidence="2 3">KJ1R5</strain>
    </source>
</reference>
<dbReference type="OrthoDB" id="1258352at2"/>
<reference evidence="3" key="1">
    <citation type="submission" date="2015-12" db="EMBL/GenBank/DDBJ databases">
        <title>Genome sequence of a biocontrol rhizobacterium Chryseobacterium kwangjuense strain KJ1R5 isolated from pepper (Capsicum annuum L.).</title>
        <authorList>
            <person name="Jeong J.-J."/>
            <person name="Park H."/>
            <person name="Mannaa M."/>
            <person name="Sang M.K."/>
            <person name="Choi I.-G."/>
            <person name="Kim K.D."/>
        </authorList>
    </citation>
    <scope>NUCLEOTIDE SEQUENCE [LARGE SCALE GENOMIC DNA]</scope>
    <source>
        <strain evidence="3">KJ1R5</strain>
    </source>
</reference>
<sequence length="271" mass="30180">MSASSFNGAVIIGSINGAIAGGIDVVFSKQNFFTGLYRGAVMGATIGGITGLISSTFRYFANKKTSLTTVDDLKSQGYDLTETGEDYQSTSQIRTDFDNLVGDYETSTSNINNEMKLATNADLSAYDYNFNSNGHIQTNDIRDTGYILGFNVGTLPSFWRNLFSETYASITYISPALGRYSDGVKKAVMGHEYIHGYHRYLGLAFKYSDKAFHTYTEASAHKFSLGVSTIFKDSWYNTSELMMYLNYGGKYPNIFDWRPALQKIVNLKLFK</sequence>
<gene>
    <name evidence="2" type="ORF">AU378_10990</name>
</gene>
<evidence type="ECO:0000256" key="1">
    <source>
        <dbReference type="SAM" id="Phobius"/>
    </source>
</evidence>
<dbReference type="RefSeq" id="WP_062651045.1">
    <property type="nucleotide sequence ID" value="NZ_LPUR01000011.1"/>
</dbReference>
<keyword evidence="1" id="KW-0472">Membrane</keyword>
<accession>A0A135WDF5</accession>